<name>A0AA38IEH3_9CUCU</name>
<gene>
    <name evidence="1" type="ORF">Zmor_014266</name>
</gene>
<evidence type="ECO:0000313" key="1">
    <source>
        <dbReference type="EMBL" id="KAJ3655127.1"/>
    </source>
</evidence>
<organism evidence="1 2">
    <name type="scientific">Zophobas morio</name>
    <dbReference type="NCBI Taxonomy" id="2755281"/>
    <lineage>
        <taxon>Eukaryota</taxon>
        <taxon>Metazoa</taxon>
        <taxon>Ecdysozoa</taxon>
        <taxon>Arthropoda</taxon>
        <taxon>Hexapoda</taxon>
        <taxon>Insecta</taxon>
        <taxon>Pterygota</taxon>
        <taxon>Neoptera</taxon>
        <taxon>Endopterygota</taxon>
        <taxon>Coleoptera</taxon>
        <taxon>Polyphaga</taxon>
        <taxon>Cucujiformia</taxon>
        <taxon>Tenebrionidae</taxon>
        <taxon>Zophobas</taxon>
    </lineage>
</organism>
<dbReference type="EMBL" id="JALNTZ010000004">
    <property type="protein sequence ID" value="KAJ3655127.1"/>
    <property type="molecule type" value="Genomic_DNA"/>
</dbReference>
<comment type="caution">
    <text evidence="1">The sequence shown here is derived from an EMBL/GenBank/DDBJ whole genome shotgun (WGS) entry which is preliminary data.</text>
</comment>
<proteinExistence type="predicted"/>
<evidence type="ECO:0000313" key="2">
    <source>
        <dbReference type="Proteomes" id="UP001168821"/>
    </source>
</evidence>
<dbReference type="Proteomes" id="UP001168821">
    <property type="component" value="Unassembled WGS sequence"/>
</dbReference>
<dbReference type="AlphaFoldDB" id="A0AA38IEH3"/>
<sequence length="100" mass="11868">MFRRTSTMPQRIKFCLTTEQIISDIEAVYRNEEQRNTLYFCLDQVPPKEHNFERIEEFLKGTQDLERSSNILDGLKCELDNLQQDIMNRISTLKQRSGNP</sequence>
<accession>A0AA38IEH3</accession>
<protein>
    <submittedName>
        <fullName evidence="1">Uncharacterized protein</fullName>
    </submittedName>
</protein>
<reference evidence="1" key="1">
    <citation type="journal article" date="2023" name="G3 (Bethesda)">
        <title>Whole genome assemblies of Zophobas morio and Tenebrio molitor.</title>
        <authorList>
            <person name="Kaur S."/>
            <person name="Stinson S.A."/>
            <person name="diCenzo G.C."/>
        </authorList>
    </citation>
    <scope>NUCLEOTIDE SEQUENCE</scope>
    <source>
        <strain evidence="1">QUZm001</strain>
    </source>
</reference>
<keyword evidence="2" id="KW-1185">Reference proteome</keyword>